<feature type="chain" id="PRO_5047164660" evidence="1">
    <location>
        <begin position="31"/>
        <end position="309"/>
    </location>
</feature>
<keyword evidence="1" id="KW-0732">Signal</keyword>
<name>A0ABP9S3Y2_9ACTN</name>
<dbReference type="Proteomes" id="UP001501570">
    <property type="component" value="Unassembled WGS sequence"/>
</dbReference>
<evidence type="ECO:0000256" key="1">
    <source>
        <dbReference type="SAM" id="SignalP"/>
    </source>
</evidence>
<dbReference type="EMBL" id="BAABJQ010000014">
    <property type="protein sequence ID" value="GAA5190751.1"/>
    <property type="molecule type" value="Genomic_DNA"/>
</dbReference>
<evidence type="ECO:0000313" key="3">
    <source>
        <dbReference type="Proteomes" id="UP001501570"/>
    </source>
</evidence>
<organism evidence="2 3">
    <name type="scientific">Rugosimonospora acidiphila</name>
    <dbReference type="NCBI Taxonomy" id="556531"/>
    <lineage>
        <taxon>Bacteria</taxon>
        <taxon>Bacillati</taxon>
        <taxon>Actinomycetota</taxon>
        <taxon>Actinomycetes</taxon>
        <taxon>Micromonosporales</taxon>
        <taxon>Micromonosporaceae</taxon>
        <taxon>Rugosimonospora</taxon>
    </lineage>
</organism>
<dbReference type="RefSeq" id="WP_345632818.1">
    <property type="nucleotide sequence ID" value="NZ_BAABJQ010000014.1"/>
</dbReference>
<keyword evidence="3" id="KW-1185">Reference proteome</keyword>
<sequence>MRKRALAAFGSAVLGSALLALTFGSAPAFADPGTLASLSFNPEVINGNDSATGVVTLTAAATDDTVVSLDNFDFGQLIAPTSVTVPAGATSTSFTVTARPITTGSGNACIVATTAGGSETSGCLWLDAIGGPKFQNVAYVQQLVAGGSTATGVISLDSVTAGAPVQLTSSNPAVAAVPASVQLPAFKTFVEFPVTTTAVNAPTTVTFTATFNGMTQTSTALTLTPAPGSPNADTVRITKAEWNRGHETIEATSTNPKAQLDIVSNGQIGFTLTSKGGGKFSAQFDEVNRPTSVTVMSTFGGTATAAVKD</sequence>
<protein>
    <submittedName>
        <fullName evidence="2">Uncharacterized protein</fullName>
    </submittedName>
</protein>
<reference evidence="3" key="1">
    <citation type="journal article" date="2019" name="Int. J. Syst. Evol. Microbiol.">
        <title>The Global Catalogue of Microorganisms (GCM) 10K type strain sequencing project: providing services to taxonomists for standard genome sequencing and annotation.</title>
        <authorList>
            <consortium name="The Broad Institute Genomics Platform"/>
            <consortium name="The Broad Institute Genome Sequencing Center for Infectious Disease"/>
            <person name="Wu L."/>
            <person name="Ma J."/>
        </authorList>
    </citation>
    <scope>NUCLEOTIDE SEQUENCE [LARGE SCALE GENOMIC DNA]</scope>
    <source>
        <strain evidence="3">JCM 18304</strain>
    </source>
</reference>
<evidence type="ECO:0000313" key="2">
    <source>
        <dbReference type="EMBL" id="GAA5190751.1"/>
    </source>
</evidence>
<accession>A0ABP9S3Y2</accession>
<feature type="signal peptide" evidence="1">
    <location>
        <begin position="1"/>
        <end position="30"/>
    </location>
</feature>
<proteinExistence type="predicted"/>
<comment type="caution">
    <text evidence="2">The sequence shown here is derived from an EMBL/GenBank/DDBJ whole genome shotgun (WGS) entry which is preliminary data.</text>
</comment>
<gene>
    <name evidence="2" type="ORF">GCM10023322_46640</name>
</gene>